<organism evidence="3 4">
    <name type="scientific">Oleiharenicola lentus</name>
    <dbReference type="NCBI Taxonomy" id="2508720"/>
    <lineage>
        <taxon>Bacteria</taxon>
        <taxon>Pseudomonadati</taxon>
        <taxon>Verrucomicrobiota</taxon>
        <taxon>Opitutia</taxon>
        <taxon>Opitutales</taxon>
        <taxon>Opitutaceae</taxon>
        <taxon>Oleiharenicola</taxon>
    </lineage>
</organism>
<proteinExistence type="predicted"/>
<accession>A0A4Q1C9U6</accession>
<sequence>MSLINEALKKAQKQRTGETPSLSAMPTLGGERPDKIAHRSKSSGVGEFLLPMLGLGFVGLAVLGVGGFFLYRSLSRESAPAAQTTAVSPPVATPPPAPAPTAPQPTPQPALPPREPVVVATAPQPASATSSVSSFTVPNVATPAPTQPEPAQPVTPTVTLPAPAPVVAAITPPSAPAPQPVQSQSTTPAAPPKFEPRAINHIEALRVTGIRVSSDPRDSKVLMNDRVYRLGSLIDAEMGIRLVGITAASLTFEDDRGARYTRLFN</sequence>
<keyword evidence="4" id="KW-1185">Reference proteome</keyword>
<evidence type="ECO:0000256" key="1">
    <source>
        <dbReference type="SAM" id="MobiDB-lite"/>
    </source>
</evidence>
<feature type="transmembrane region" description="Helical" evidence="2">
    <location>
        <begin position="48"/>
        <end position="71"/>
    </location>
</feature>
<comment type="caution">
    <text evidence="3">The sequence shown here is derived from an EMBL/GenBank/DDBJ whole genome shotgun (WGS) entry which is preliminary data.</text>
</comment>
<feature type="region of interest" description="Disordered" evidence="1">
    <location>
        <begin position="82"/>
        <end position="197"/>
    </location>
</feature>
<dbReference type="RefSeq" id="WP_129047192.1">
    <property type="nucleotide sequence ID" value="NZ_SDHX01000001.1"/>
</dbReference>
<evidence type="ECO:0000313" key="4">
    <source>
        <dbReference type="Proteomes" id="UP000290218"/>
    </source>
</evidence>
<dbReference type="AlphaFoldDB" id="A0A4Q1C9U6"/>
<evidence type="ECO:0000313" key="3">
    <source>
        <dbReference type="EMBL" id="RXK55827.1"/>
    </source>
</evidence>
<feature type="compositionally biased region" description="Low complexity" evidence="1">
    <location>
        <begin position="154"/>
        <end position="172"/>
    </location>
</feature>
<dbReference type="OrthoDB" id="200394at2"/>
<dbReference type="Proteomes" id="UP000290218">
    <property type="component" value="Unassembled WGS sequence"/>
</dbReference>
<dbReference type="PRINTS" id="PR01217">
    <property type="entry name" value="PRICHEXTENSN"/>
</dbReference>
<evidence type="ECO:0000256" key="2">
    <source>
        <dbReference type="SAM" id="Phobius"/>
    </source>
</evidence>
<keyword evidence="2" id="KW-1133">Transmembrane helix</keyword>
<feature type="compositionally biased region" description="Low complexity" evidence="1">
    <location>
        <begin position="116"/>
        <end position="144"/>
    </location>
</feature>
<protein>
    <submittedName>
        <fullName evidence="3">Uncharacterized protein</fullName>
    </submittedName>
</protein>
<dbReference type="EMBL" id="SDHX01000001">
    <property type="protein sequence ID" value="RXK55827.1"/>
    <property type="molecule type" value="Genomic_DNA"/>
</dbReference>
<feature type="compositionally biased region" description="Pro residues" evidence="1">
    <location>
        <begin position="91"/>
        <end position="115"/>
    </location>
</feature>
<keyword evidence="2" id="KW-0472">Membrane</keyword>
<keyword evidence="2" id="KW-0812">Transmembrane</keyword>
<feature type="region of interest" description="Disordered" evidence="1">
    <location>
        <begin position="1"/>
        <end position="33"/>
    </location>
</feature>
<gene>
    <name evidence="3" type="ORF">ESB00_08055</name>
</gene>
<name>A0A4Q1C9U6_9BACT</name>
<reference evidence="3 4" key="1">
    <citation type="submission" date="2019-01" db="EMBL/GenBank/DDBJ databases">
        <title>Lacunisphaera sp. strain TWA-58.</title>
        <authorList>
            <person name="Chen W.-M."/>
        </authorList>
    </citation>
    <scope>NUCLEOTIDE SEQUENCE [LARGE SCALE GENOMIC DNA]</scope>
    <source>
        <strain evidence="3 4">TWA-58</strain>
    </source>
</reference>